<gene>
    <name evidence="3" type="ORF">HNR49_002453</name>
</gene>
<accession>A0A841HFP7</accession>
<dbReference type="RefSeq" id="WP_183377414.1">
    <property type="nucleotide sequence ID" value="NZ_JACHGX010000021.1"/>
</dbReference>
<dbReference type="EMBL" id="JACHGX010000021">
    <property type="protein sequence ID" value="MBB6091062.1"/>
    <property type="molecule type" value="Genomic_DNA"/>
</dbReference>
<feature type="compositionally biased region" description="Basic and acidic residues" evidence="1">
    <location>
        <begin position="11"/>
        <end position="33"/>
    </location>
</feature>
<evidence type="ECO:0000259" key="2">
    <source>
        <dbReference type="Pfam" id="PF26492"/>
    </source>
</evidence>
<proteinExistence type="predicted"/>
<dbReference type="InterPro" id="IPR058474">
    <property type="entry name" value="DUF8160"/>
</dbReference>
<dbReference type="AlphaFoldDB" id="A0A841HFP7"/>
<evidence type="ECO:0000256" key="1">
    <source>
        <dbReference type="SAM" id="MobiDB-lite"/>
    </source>
</evidence>
<sequence length="137" mass="15558">MSGDEDNGQSRSERLRQRRQSRDDASQTAETEKPSQTSETSEGSKTSKTPEASKISETSKPSASSVKEERIGTYMYLAESQKKDVDRLYNVLKADFEYEYDVEFEKNRHFFPLVVQYGLEGLDGLDASEVKDRLNSV</sequence>
<feature type="compositionally biased region" description="Low complexity" evidence="1">
    <location>
        <begin position="37"/>
        <end position="49"/>
    </location>
</feature>
<name>A0A841HFP7_HALSI</name>
<feature type="region of interest" description="Disordered" evidence="1">
    <location>
        <begin position="1"/>
        <end position="70"/>
    </location>
</feature>
<evidence type="ECO:0000313" key="4">
    <source>
        <dbReference type="Proteomes" id="UP000642919"/>
    </source>
</evidence>
<dbReference type="Pfam" id="PF26492">
    <property type="entry name" value="DUF8160"/>
    <property type="match status" value="1"/>
</dbReference>
<reference evidence="3" key="1">
    <citation type="submission" date="2020-08" db="EMBL/GenBank/DDBJ databases">
        <title>Genomic Encyclopedia of Type Strains, Phase IV (KMG-IV): sequencing the most valuable type-strain genomes for metagenomic binning, comparative biology and taxonomic classification.</title>
        <authorList>
            <person name="Goeker M."/>
        </authorList>
    </citation>
    <scope>NUCLEOTIDE SEQUENCE</scope>
    <source>
        <strain evidence="3">DSM 669</strain>
    </source>
</reference>
<feature type="domain" description="DUF8160" evidence="2">
    <location>
        <begin position="8"/>
        <end position="136"/>
    </location>
</feature>
<protein>
    <recommendedName>
        <fullName evidence="2">DUF8160 domain-containing protein</fullName>
    </recommendedName>
</protein>
<organism evidence="3 4">
    <name type="scientific">Halobacterium salinarum</name>
    <name type="common">Halobacterium halobium</name>
    <dbReference type="NCBI Taxonomy" id="2242"/>
    <lineage>
        <taxon>Archaea</taxon>
        <taxon>Methanobacteriati</taxon>
        <taxon>Methanobacteriota</taxon>
        <taxon>Stenosarchaea group</taxon>
        <taxon>Halobacteria</taxon>
        <taxon>Halobacteriales</taxon>
        <taxon>Halobacteriaceae</taxon>
        <taxon>Halobacterium</taxon>
    </lineage>
</organism>
<comment type="caution">
    <text evidence="3">The sequence shown here is derived from an EMBL/GenBank/DDBJ whole genome shotgun (WGS) entry which is preliminary data.</text>
</comment>
<feature type="compositionally biased region" description="Polar residues" evidence="1">
    <location>
        <begin position="55"/>
        <end position="65"/>
    </location>
</feature>
<dbReference type="Proteomes" id="UP000642919">
    <property type="component" value="Unassembled WGS sequence"/>
</dbReference>
<evidence type="ECO:0000313" key="3">
    <source>
        <dbReference type="EMBL" id="MBB6091062.1"/>
    </source>
</evidence>